<sequence>MALQHSSFIFLLVLFFVHPILSFSLSTLSITENVNNTIICALVPSVTNTQVSFLNCTTFPTSTELPYTYPNISVSAITGGDGFQCLLRSPTASLVTTLGCFRFSSNNSTSAYKRIYRGPMLEELDAGNSHMCGRVNRTNSLQCWQWPGFNTSIGRNISRIAVGGEFVCGLSEFGGVECFGNDTAIVTGKPTGNFSLVSAGFNHACGIYLNGSITCWGVRVGNIPVGTFASLALGNNRSCAVRTNGTVTCWGDNDFRLPESMADTQFLSFIAKGKTFCGIVTSNYSLFCFGRDMVGSNSMVFERVLPGPCRMNCPHGPLPGSSIFCNNGVICRRSCETTLTPSGSPPALPPSSSSGGDNNKGRNNNARIAFLVVGSVGTFALVMVLCFSFFKFCKGRGCRIHDSGRLDEVATAPQNGSSLRLQGIPPRPTTLEKRLSHMVSGQLEEFPLQVLAQATKNFSQEHKIGYGSFGSVYQAKLDDGREVAIKRAELTSSLYGVGTKRQDDNENAFLSELAHLSRVNHKNLVRLYGFCEDGSELVLVYEFLSNGTLHNHLHKLKDSPLKLWTMRLKVALDAARGIEYLHTYVVPPVIHRDIKSSNILLDSKWTAKVSDFGLSLMGPEDDESHLSMRAAGTVGYMDPEYYRLQQLTTKSDVYSYGVMLLELLSGFKAIHPHENGAPRNVVDFMLPHIIADELHHVLDPKLPPPTPDEIEAVVYVGYLAADCVSPEGKDRPSMTEIVSSLEKALAACGPQPFLSRSSTESLA</sequence>
<dbReference type="GO" id="GO:0004674">
    <property type="term" value="F:protein serine/threonine kinase activity"/>
    <property type="evidence" value="ECO:0007669"/>
    <property type="project" value="UniProtKB-KW"/>
</dbReference>
<feature type="binding site" evidence="13">
    <location>
        <position position="486"/>
    </location>
    <ligand>
        <name>ATP</name>
        <dbReference type="ChEBI" id="CHEBI:30616"/>
    </ligand>
</feature>
<evidence type="ECO:0000256" key="2">
    <source>
        <dbReference type="ARBA" id="ARBA00022475"/>
    </source>
</evidence>
<proteinExistence type="predicted"/>
<protein>
    <recommendedName>
        <fullName evidence="17">Protein kinase domain-containing protein</fullName>
    </recommendedName>
</protein>
<evidence type="ECO:0000256" key="15">
    <source>
        <dbReference type="SAM" id="Phobius"/>
    </source>
</evidence>
<dbReference type="Proteomes" id="UP000631114">
    <property type="component" value="Unassembled WGS sequence"/>
</dbReference>
<reference evidence="18 19" key="1">
    <citation type="submission" date="2020-10" db="EMBL/GenBank/DDBJ databases">
        <title>The Coptis chinensis genome and diversification of protoberbering-type alkaloids.</title>
        <authorList>
            <person name="Wang B."/>
            <person name="Shu S."/>
            <person name="Song C."/>
            <person name="Liu Y."/>
        </authorList>
    </citation>
    <scope>NUCLEOTIDE SEQUENCE [LARGE SCALE GENOMIC DNA]</scope>
    <source>
        <strain evidence="18">HL-2020</strain>
        <tissue evidence="18">Leaf</tissue>
    </source>
</reference>
<dbReference type="SUPFAM" id="SSF50985">
    <property type="entry name" value="RCC1/BLIP-II"/>
    <property type="match status" value="1"/>
</dbReference>
<dbReference type="Gene3D" id="3.30.200.20">
    <property type="entry name" value="Phosphorylase Kinase, domain 1"/>
    <property type="match status" value="1"/>
</dbReference>
<name>A0A835HM23_9MAGN</name>
<keyword evidence="2" id="KW-1003">Cell membrane</keyword>
<evidence type="ECO:0000256" key="13">
    <source>
        <dbReference type="PROSITE-ProRule" id="PRU10141"/>
    </source>
</evidence>
<evidence type="ECO:0000313" key="18">
    <source>
        <dbReference type="EMBL" id="KAF9602116.1"/>
    </source>
</evidence>
<dbReference type="EMBL" id="JADFTS010000006">
    <property type="protein sequence ID" value="KAF9602116.1"/>
    <property type="molecule type" value="Genomic_DNA"/>
</dbReference>
<dbReference type="PANTHER" id="PTHR46146">
    <property type="entry name" value="SERINE/THREONINE-PROTEIN KINASE-LIKE PROTEIN CCR4"/>
    <property type="match status" value="1"/>
</dbReference>
<evidence type="ECO:0000256" key="12">
    <source>
        <dbReference type="ARBA" id="ARBA00023157"/>
    </source>
</evidence>
<dbReference type="OrthoDB" id="61110at2759"/>
<dbReference type="PROSITE" id="PS50011">
    <property type="entry name" value="PROTEIN_KINASE_DOM"/>
    <property type="match status" value="1"/>
</dbReference>
<keyword evidence="10 15" id="KW-1133">Transmembrane helix</keyword>
<evidence type="ECO:0000256" key="16">
    <source>
        <dbReference type="SAM" id="SignalP"/>
    </source>
</evidence>
<evidence type="ECO:0000256" key="14">
    <source>
        <dbReference type="SAM" id="MobiDB-lite"/>
    </source>
</evidence>
<evidence type="ECO:0000256" key="1">
    <source>
        <dbReference type="ARBA" id="ARBA00004162"/>
    </source>
</evidence>
<feature type="region of interest" description="Disordered" evidence="14">
    <location>
        <begin position="339"/>
        <end position="360"/>
    </location>
</feature>
<evidence type="ECO:0000256" key="10">
    <source>
        <dbReference type="ARBA" id="ARBA00022989"/>
    </source>
</evidence>
<feature type="signal peptide" evidence="16">
    <location>
        <begin position="1"/>
        <end position="22"/>
    </location>
</feature>
<evidence type="ECO:0000256" key="9">
    <source>
        <dbReference type="ARBA" id="ARBA00022840"/>
    </source>
</evidence>
<evidence type="ECO:0000313" key="19">
    <source>
        <dbReference type="Proteomes" id="UP000631114"/>
    </source>
</evidence>
<keyword evidence="4" id="KW-0808">Transferase</keyword>
<dbReference type="CDD" id="cd14066">
    <property type="entry name" value="STKc_IRAK"/>
    <property type="match status" value="1"/>
</dbReference>
<comment type="caution">
    <text evidence="18">The sequence shown here is derived from an EMBL/GenBank/DDBJ whole genome shotgun (WGS) entry which is preliminary data.</text>
</comment>
<dbReference type="Gene3D" id="2.130.10.30">
    <property type="entry name" value="Regulator of chromosome condensation 1/beta-lactamase-inhibitor protein II"/>
    <property type="match status" value="1"/>
</dbReference>
<dbReference type="Pfam" id="PF13540">
    <property type="entry name" value="RCC1_2"/>
    <property type="match status" value="1"/>
</dbReference>
<keyword evidence="7 13" id="KW-0547">Nucleotide-binding</keyword>
<dbReference type="InterPro" id="IPR017441">
    <property type="entry name" value="Protein_kinase_ATP_BS"/>
</dbReference>
<evidence type="ECO:0000256" key="5">
    <source>
        <dbReference type="ARBA" id="ARBA00022692"/>
    </source>
</evidence>
<dbReference type="PROSITE" id="PS00108">
    <property type="entry name" value="PROTEIN_KINASE_ST"/>
    <property type="match status" value="1"/>
</dbReference>
<dbReference type="PROSITE" id="PS00107">
    <property type="entry name" value="PROTEIN_KINASE_ATP"/>
    <property type="match status" value="1"/>
</dbReference>
<dbReference type="Pfam" id="PF07714">
    <property type="entry name" value="PK_Tyr_Ser-Thr"/>
    <property type="match status" value="1"/>
</dbReference>
<feature type="chain" id="PRO_5033029305" description="Protein kinase domain-containing protein" evidence="16">
    <location>
        <begin position="23"/>
        <end position="763"/>
    </location>
</feature>
<feature type="domain" description="Protein kinase" evidence="17">
    <location>
        <begin position="458"/>
        <end position="754"/>
    </location>
</feature>
<comment type="subcellular location">
    <subcellularLocation>
        <location evidence="1">Cell membrane</location>
        <topology evidence="1">Single-pass membrane protein</topology>
    </subcellularLocation>
</comment>
<evidence type="ECO:0000256" key="4">
    <source>
        <dbReference type="ARBA" id="ARBA00022679"/>
    </source>
</evidence>
<evidence type="ECO:0000256" key="3">
    <source>
        <dbReference type="ARBA" id="ARBA00022527"/>
    </source>
</evidence>
<dbReference type="SUPFAM" id="SSF56112">
    <property type="entry name" value="Protein kinase-like (PK-like)"/>
    <property type="match status" value="1"/>
</dbReference>
<keyword evidence="3" id="KW-0723">Serine/threonine-protein kinase</keyword>
<evidence type="ECO:0000256" key="7">
    <source>
        <dbReference type="ARBA" id="ARBA00022741"/>
    </source>
</evidence>
<dbReference type="FunFam" id="1.10.510.10:FF:000468">
    <property type="entry name" value="PTI1-like tyrosine-protein kinase 3"/>
    <property type="match status" value="1"/>
</dbReference>
<organism evidence="18 19">
    <name type="scientific">Coptis chinensis</name>
    <dbReference type="NCBI Taxonomy" id="261450"/>
    <lineage>
        <taxon>Eukaryota</taxon>
        <taxon>Viridiplantae</taxon>
        <taxon>Streptophyta</taxon>
        <taxon>Embryophyta</taxon>
        <taxon>Tracheophyta</taxon>
        <taxon>Spermatophyta</taxon>
        <taxon>Magnoliopsida</taxon>
        <taxon>Ranunculales</taxon>
        <taxon>Ranunculaceae</taxon>
        <taxon>Coptidoideae</taxon>
        <taxon>Coptis</taxon>
    </lineage>
</organism>
<keyword evidence="11 15" id="KW-0472">Membrane</keyword>
<dbReference type="GO" id="GO:0005886">
    <property type="term" value="C:plasma membrane"/>
    <property type="evidence" value="ECO:0007669"/>
    <property type="project" value="UniProtKB-SubCell"/>
</dbReference>
<keyword evidence="12" id="KW-1015">Disulfide bond</keyword>
<evidence type="ECO:0000256" key="11">
    <source>
        <dbReference type="ARBA" id="ARBA00023136"/>
    </source>
</evidence>
<dbReference type="InterPro" id="IPR001245">
    <property type="entry name" value="Ser-Thr/Tyr_kinase_cat_dom"/>
</dbReference>
<evidence type="ECO:0000256" key="8">
    <source>
        <dbReference type="ARBA" id="ARBA00022777"/>
    </source>
</evidence>
<dbReference type="AlphaFoldDB" id="A0A835HM23"/>
<dbReference type="PANTHER" id="PTHR46146:SF4">
    <property type="entry name" value="SERINE_THREONINE-PROTEIN KINASE-LIKE PROTEIN CCR4"/>
    <property type="match status" value="1"/>
</dbReference>
<evidence type="ECO:0000259" key="17">
    <source>
        <dbReference type="PROSITE" id="PS50011"/>
    </source>
</evidence>
<dbReference type="SMART" id="SM00220">
    <property type="entry name" value="S_TKc"/>
    <property type="match status" value="1"/>
</dbReference>
<keyword evidence="5 15" id="KW-0812">Transmembrane</keyword>
<keyword evidence="9 13" id="KW-0067">ATP-binding</keyword>
<keyword evidence="8" id="KW-0418">Kinase</keyword>
<keyword evidence="19" id="KW-1185">Reference proteome</keyword>
<dbReference type="InterPro" id="IPR009091">
    <property type="entry name" value="RCC1/BLIP-II"/>
</dbReference>
<dbReference type="GO" id="GO:0005524">
    <property type="term" value="F:ATP binding"/>
    <property type="evidence" value="ECO:0007669"/>
    <property type="project" value="UniProtKB-UniRule"/>
</dbReference>
<keyword evidence="6 16" id="KW-0732">Signal</keyword>
<dbReference type="InterPro" id="IPR011009">
    <property type="entry name" value="Kinase-like_dom_sf"/>
</dbReference>
<accession>A0A835HM23</accession>
<dbReference type="Gene3D" id="1.10.510.10">
    <property type="entry name" value="Transferase(Phosphotransferase) domain 1"/>
    <property type="match status" value="1"/>
</dbReference>
<dbReference type="InterPro" id="IPR008271">
    <property type="entry name" value="Ser/Thr_kinase_AS"/>
</dbReference>
<evidence type="ECO:0000256" key="6">
    <source>
        <dbReference type="ARBA" id="ARBA00022729"/>
    </source>
</evidence>
<gene>
    <name evidence="18" type="ORF">IFM89_025161</name>
</gene>
<dbReference type="InterPro" id="IPR000719">
    <property type="entry name" value="Prot_kinase_dom"/>
</dbReference>
<feature type="transmembrane region" description="Helical" evidence="15">
    <location>
        <begin position="368"/>
        <end position="390"/>
    </location>
</feature>